<protein>
    <submittedName>
        <fullName evidence="1">Uncharacterized protein</fullName>
    </submittedName>
</protein>
<organism evidence="1">
    <name type="scientific">termite gut metagenome</name>
    <dbReference type="NCBI Taxonomy" id="433724"/>
    <lineage>
        <taxon>unclassified sequences</taxon>
        <taxon>metagenomes</taxon>
        <taxon>organismal metagenomes</taxon>
    </lineage>
</organism>
<dbReference type="EMBL" id="SNRY01000340">
    <property type="protein sequence ID" value="KAA6342178.1"/>
    <property type="molecule type" value="Genomic_DNA"/>
</dbReference>
<sequence length="94" mass="10797">MEHTIKVRGQKTIVAENFKDYHKQIDDIRLTLHPGEKLVVATKIIAIAVIIRVESPIIEIKVPQNGIERVGIASIFRKFNRKIHKLFNCKKGLK</sequence>
<evidence type="ECO:0000313" key="1">
    <source>
        <dbReference type="EMBL" id="KAA6342178.1"/>
    </source>
</evidence>
<comment type="caution">
    <text evidence="1">The sequence shown here is derived from an EMBL/GenBank/DDBJ whole genome shotgun (WGS) entry which is preliminary data.</text>
</comment>
<accession>A0A5J4S8K4</accession>
<gene>
    <name evidence="1" type="ORF">EZS27_010032</name>
</gene>
<reference evidence="1" key="1">
    <citation type="submission" date="2019-03" db="EMBL/GenBank/DDBJ databases">
        <title>Single cell metagenomics reveals metabolic interactions within the superorganism composed of flagellate Streblomastix strix and complex community of Bacteroidetes bacteria on its surface.</title>
        <authorList>
            <person name="Treitli S.C."/>
            <person name="Kolisko M."/>
            <person name="Husnik F."/>
            <person name="Keeling P."/>
            <person name="Hampl V."/>
        </authorList>
    </citation>
    <scope>NUCLEOTIDE SEQUENCE</scope>
    <source>
        <strain evidence="1">STM</strain>
    </source>
</reference>
<name>A0A5J4S8K4_9ZZZZ</name>
<dbReference type="AlphaFoldDB" id="A0A5J4S8K4"/>
<proteinExistence type="predicted"/>